<evidence type="ECO:0000256" key="1">
    <source>
        <dbReference type="SAM" id="Phobius"/>
    </source>
</evidence>
<feature type="transmembrane region" description="Helical" evidence="1">
    <location>
        <begin position="738"/>
        <end position="759"/>
    </location>
</feature>
<reference evidence="2 3" key="1">
    <citation type="submission" date="2022-06" db="EMBL/GenBank/DDBJ databases">
        <title>New Species of the Genus Actinoplanes, ActinopZanes ferrugineus.</title>
        <authorList>
            <person name="Ding P."/>
        </authorList>
    </citation>
    <scope>NUCLEOTIDE SEQUENCE [LARGE SCALE GENOMIC DNA]</scope>
    <source>
        <strain evidence="2 3">TRM88003</strain>
    </source>
</reference>
<organism evidence="2 3">
    <name type="scientific">Paractinoplanes aksuensis</name>
    <dbReference type="NCBI Taxonomy" id="2939490"/>
    <lineage>
        <taxon>Bacteria</taxon>
        <taxon>Bacillati</taxon>
        <taxon>Actinomycetota</taxon>
        <taxon>Actinomycetes</taxon>
        <taxon>Micromonosporales</taxon>
        <taxon>Micromonosporaceae</taxon>
        <taxon>Paractinoplanes</taxon>
    </lineage>
</organism>
<evidence type="ECO:0000313" key="3">
    <source>
        <dbReference type="Proteomes" id="UP001523369"/>
    </source>
</evidence>
<keyword evidence="1" id="KW-1133">Transmembrane helix</keyword>
<dbReference type="RefSeq" id="WP_253241892.1">
    <property type="nucleotide sequence ID" value="NZ_JAMYJR010000040.1"/>
</dbReference>
<evidence type="ECO:0008006" key="4">
    <source>
        <dbReference type="Google" id="ProtNLM"/>
    </source>
</evidence>
<protein>
    <recommendedName>
        <fullName evidence="4">Membrane-associated oxidoreductase</fullName>
    </recommendedName>
</protein>
<keyword evidence="1" id="KW-0472">Membrane</keyword>
<proteinExistence type="predicted"/>
<sequence>MRARPVTYRELLRTGRAGGAIEGHGRRTVDAEVVRRCCTTGASEVDPRGLCLLGVRVRGQLDLAGTTVDFPLRFENCEFEAAPIFENAQVSSLHITDSPALPGLLANGLQVRGDLNLSRSVVTGEHRTSASTSKRAAIWLCEARIGGRLLCVDTTIHTAGERSLQADRMQVGSTVRLLHGFTADAEVRMVGARIDGSLDLTGAHISDAGGLALDLGEVQVGGSLFLIAVPATGRPPTINGRIDLGNARIGGQFLVRDATVVGASAIPLAGPYGSKRTTGTAINAPRLSVGGELTLEGECRINGGTDMSLSEFGSFSVEGTCAFRAPGQVAVNLSNSEVRSRLGLSPGTVVEGEMLLVGLHVCGRLNLSGVLLSQPRQGRLITGSGLTVDGDLWLSGLHADRGWVRFRGATVKGEIDASRAVFHNPGGVALSFFDCTVGGSVMLWDGFRSTGTVLLNRITIDGRLECRDGSFDCPPVRPDQRSQHAIEAASATARGGLHLGWIQATPSVDFTNATTPLLVDDPDRWPEKFIVSGLTYDRLDHPEGGGHAVVWDHRKRCEWLKRQTEYDAGPYEHLASVFRRHGYTAEAEAILIEQRHAARRTGRVRLPRRALDAAFGWTVGYGFRPSRVLWLLLGLLVAVAVSFQIPAVDDTMRATDERGNVYATDGRIVTVAPDERRPNDFAGASELPPRADACGEGQVRCFSPVLYAIDTVVPLISLGQRATWYANSRATHGGLVDWWLNIATLIGWLLSTIFVLSFARMSRST</sequence>
<feature type="transmembrane region" description="Helical" evidence="1">
    <location>
        <begin position="628"/>
        <end position="647"/>
    </location>
</feature>
<keyword evidence="3" id="KW-1185">Reference proteome</keyword>
<keyword evidence="1" id="KW-0812">Transmembrane</keyword>
<dbReference type="EMBL" id="JAMYJR010000040">
    <property type="protein sequence ID" value="MCO8275856.1"/>
    <property type="molecule type" value="Genomic_DNA"/>
</dbReference>
<gene>
    <name evidence="2" type="ORF">M1L60_35280</name>
</gene>
<dbReference type="Proteomes" id="UP001523369">
    <property type="component" value="Unassembled WGS sequence"/>
</dbReference>
<evidence type="ECO:0000313" key="2">
    <source>
        <dbReference type="EMBL" id="MCO8275856.1"/>
    </source>
</evidence>
<name>A0ABT1E0Q5_9ACTN</name>
<comment type="caution">
    <text evidence="2">The sequence shown here is derived from an EMBL/GenBank/DDBJ whole genome shotgun (WGS) entry which is preliminary data.</text>
</comment>
<accession>A0ABT1E0Q5</accession>